<sequence>MSFPYLKHQSGIYFPIIPLSVSYNNHVEKTSALVDSGATTSIFQISIAKRLGIDVEKGQPVFMRGVAGRVKGYRHTVEITVANRIVSAAVIFSEEYLVSLNLLGRESFFNHFKICFNEKKKVVEVS</sequence>
<gene>
    <name evidence="3" type="ORF">A3D77_05015</name>
</gene>
<dbReference type="SUPFAM" id="SSF50630">
    <property type="entry name" value="Acid proteases"/>
    <property type="match status" value="1"/>
</dbReference>
<dbReference type="PROSITE" id="PS50175">
    <property type="entry name" value="ASP_PROT_RETROV"/>
    <property type="match status" value="1"/>
</dbReference>
<protein>
    <recommendedName>
        <fullName evidence="2">Peptidase A2 domain-containing protein</fullName>
    </recommendedName>
</protein>
<dbReference type="Gene3D" id="2.40.70.10">
    <property type="entry name" value="Acid Proteases"/>
    <property type="match status" value="1"/>
</dbReference>
<dbReference type="GO" id="GO:0006508">
    <property type="term" value="P:proteolysis"/>
    <property type="evidence" value="ECO:0007669"/>
    <property type="project" value="InterPro"/>
</dbReference>
<dbReference type="GO" id="GO:0004190">
    <property type="term" value="F:aspartic-type endopeptidase activity"/>
    <property type="evidence" value="ECO:0007669"/>
    <property type="project" value="InterPro"/>
</dbReference>
<accession>A0A1F5ZLQ4</accession>
<dbReference type="Proteomes" id="UP000176923">
    <property type="component" value="Unassembled WGS sequence"/>
</dbReference>
<dbReference type="InterPro" id="IPR001995">
    <property type="entry name" value="Peptidase_A2_cat"/>
</dbReference>
<evidence type="ECO:0000313" key="3">
    <source>
        <dbReference type="EMBL" id="OGG13426.1"/>
    </source>
</evidence>
<dbReference type="AlphaFoldDB" id="A0A1F5ZLQ4"/>
<dbReference type="EMBL" id="MFJL01000036">
    <property type="protein sequence ID" value="OGG13426.1"/>
    <property type="molecule type" value="Genomic_DNA"/>
</dbReference>
<name>A0A1F5ZLQ4_9BACT</name>
<organism evidence="3 4">
    <name type="scientific">Candidatus Gottesmanbacteria bacterium RIFCSPHIGHO2_02_FULL_39_11</name>
    <dbReference type="NCBI Taxonomy" id="1798382"/>
    <lineage>
        <taxon>Bacteria</taxon>
        <taxon>Candidatus Gottesmaniibacteriota</taxon>
    </lineage>
</organism>
<dbReference type="InterPro" id="IPR021109">
    <property type="entry name" value="Peptidase_aspartic_dom_sf"/>
</dbReference>
<dbReference type="Pfam" id="PF13650">
    <property type="entry name" value="Asp_protease_2"/>
    <property type="match status" value="1"/>
</dbReference>
<evidence type="ECO:0000256" key="1">
    <source>
        <dbReference type="ARBA" id="ARBA00022801"/>
    </source>
</evidence>
<feature type="domain" description="Peptidase A2" evidence="2">
    <location>
        <begin position="30"/>
        <end position="107"/>
    </location>
</feature>
<keyword evidence="1" id="KW-0378">Hydrolase</keyword>
<proteinExistence type="predicted"/>
<reference evidence="3 4" key="1">
    <citation type="journal article" date="2016" name="Nat. Commun.">
        <title>Thousands of microbial genomes shed light on interconnected biogeochemical processes in an aquifer system.</title>
        <authorList>
            <person name="Anantharaman K."/>
            <person name="Brown C.T."/>
            <person name="Hug L.A."/>
            <person name="Sharon I."/>
            <person name="Castelle C.J."/>
            <person name="Probst A.J."/>
            <person name="Thomas B.C."/>
            <person name="Singh A."/>
            <person name="Wilkins M.J."/>
            <person name="Karaoz U."/>
            <person name="Brodie E.L."/>
            <person name="Williams K.H."/>
            <person name="Hubbard S.S."/>
            <person name="Banfield J.F."/>
        </authorList>
    </citation>
    <scope>NUCLEOTIDE SEQUENCE [LARGE SCALE GENOMIC DNA]</scope>
</reference>
<evidence type="ECO:0000313" key="4">
    <source>
        <dbReference type="Proteomes" id="UP000176923"/>
    </source>
</evidence>
<comment type="caution">
    <text evidence="3">The sequence shown here is derived from an EMBL/GenBank/DDBJ whole genome shotgun (WGS) entry which is preliminary data.</text>
</comment>
<dbReference type="STRING" id="1798382.A3D77_05015"/>
<evidence type="ECO:0000259" key="2">
    <source>
        <dbReference type="PROSITE" id="PS50175"/>
    </source>
</evidence>